<keyword evidence="3" id="KW-1185">Reference proteome</keyword>
<dbReference type="Gene3D" id="3.30.1780.10">
    <property type="entry name" value="ornithine cyclodeaminase, domain 1"/>
    <property type="match status" value="2"/>
</dbReference>
<evidence type="ECO:0000313" key="2">
    <source>
        <dbReference type="EMBL" id="RKU45275.1"/>
    </source>
</evidence>
<gene>
    <name evidence="2" type="ORF">DL546_005687</name>
</gene>
<comment type="caution">
    <text evidence="2">The sequence shown here is derived from an EMBL/GenBank/DDBJ whole genome shotgun (WGS) entry which is preliminary data.</text>
</comment>
<dbReference type="InterPro" id="IPR003462">
    <property type="entry name" value="ODC_Mu_crystall"/>
</dbReference>
<evidence type="ECO:0000313" key="3">
    <source>
        <dbReference type="Proteomes" id="UP000275385"/>
    </source>
</evidence>
<dbReference type="InterPro" id="IPR023401">
    <property type="entry name" value="ODC_N"/>
</dbReference>
<dbReference type="Gene3D" id="3.40.50.720">
    <property type="entry name" value="NAD(P)-binding Rossmann-like Domain"/>
    <property type="match status" value="2"/>
</dbReference>
<dbReference type="EMBL" id="QVQW01000022">
    <property type="protein sequence ID" value="RKU45275.1"/>
    <property type="molecule type" value="Genomic_DNA"/>
</dbReference>
<dbReference type="OrthoDB" id="41492at2759"/>
<dbReference type="PANTHER" id="PTHR13812">
    <property type="entry name" value="KETIMINE REDUCTASE MU-CRYSTALLIN"/>
    <property type="match status" value="1"/>
</dbReference>
<reference evidence="2 3" key="1">
    <citation type="submission" date="2018-08" db="EMBL/GenBank/DDBJ databases">
        <title>Draft genome of the lignicolous fungus Coniochaeta pulveracea.</title>
        <authorList>
            <person name="Borstlap C.J."/>
            <person name="De Witt R.N."/>
            <person name="Botha A."/>
            <person name="Volschenk H."/>
        </authorList>
    </citation>
    <scope>NUCLEOTIDE SEQUENCE [LARGE SCALE GENOMIC DNA]</scope>
    <source>
        <strain evidence="2 3">CAB683</strain>
    </source>
</reference>
<dbReference type="InterPro" id="IPR036291">
    <property type="entry name" value="NAD(P)-bd_dom_sf"/>
</dbReference>
<evidence type="ECO:0008006" key="4">
    <source>
        <dbReference type="Google" id="ProtNLM"/>
    </source>
</evidence>
<dbReference type="Pfam" id="PF02423">
    <property type="entry name" value="OCD_Mu_crystall"/>
    <property type="match status" value="1"/>
</dbReference>
<dbReference type="GO" id="GO:0005737">
    <property type="term" value="C:cytoplasm"/>
    <property type="evidence" value="ECO:0007669"/>
    <property type="project" value="TreeGrafter"/>
</dbReference>
<sequence length="310" mass="33304">MRIVSEPDLARLLRGLTEDQCHTLLSALVQALQTFSRQQATAGASGPSFQPPRSSITTDNGSTTLFMPSSNTATTGIKVVTVPRQGDIRGVINIFSPDGGLTGLLSAAEITAFRTALASMALLTRSNSITKSRIAVFGAGKQAEWHARLICLLFGKEVESITLVNRSAGRLDRLCRQLSQDIKESTAHVEVHQLTQEGRTEPQYREDLRALIRDADEIDGQTLLSGGSKVYVDSREACLHESGEIIKARVTGDRLIELGECDPDQRSIAVPVGENVVFKCVGMGIMDLVIAQTLLDIAAAEGIGSVVEGF</sequence>
<proteinExistence type="predicted"/>
<dbReference type="AlphaFoldDB" id="A0A420YBK8"/>
<organism evidence="2 3">
    <name type="scientific">Coniochaeta pulveracea</name>
    <dbReference type="NCBI Taxonomy" id="177199"/>
    <lineage>
        <taxon>Eukaryota</taxon>
        <taxon>Fungi</taxon>
        <taxon>Dikarya</taxon>
        <taxon>Ascomycota</taxon>
        <taxon>Pezizomycotina</taxon>
        <taxon>Sordariomycetes</taxon>
        <taxon>Sordariomycetidae</taxon>
        <taxon>Coniochaetales</taxon>
        <taxon>Coniochaetaceae</taxon>
        <taxon>Coniochaeta</taxon>
    </lineage>
</organism>
<protein>
    <recommendedName>
        <fullName evidence="4">Ornithine cyclodeaminase</fullName>
    </recommendedName>
</protein>
<evidence type="ECO:0000256" key="1">
    <source>
        <dbReference type="SAM" id="MobiDB-lite"/>
    </source>
</evidence>
<name>A0A420YBK8_9PEZI</name>
<dbReference type="PANTHER" id="PTHR13812:SF23">
    <property type="entry name" value="PRNX PROTEIN"/>
    <property type="match status" value="1"/>
</dbReference>
<accession>A0A420YBK8</accession>
<dbReference type="Proteomes" id="UP000275385">
    <property type="component" value="Unassembled WGS sequence"/>
</dbReference>
<dbReference type="SUPFAM" id="SSF51735">
    <property type="entry name" value="NAD(P)-binding Rossmann-fold domains"/>
    <property type="match status" value="1"/>
</dbReference>
<dbReference type="STRING" id="177199.A0A420YBK8"/>
<feature type="region of interest" description="Disordered" evidence="1">
    <location>
        <begin position="42"/>
        <end position="63"/>
    </location>
</feature>